<dbReference type="EMBL" id="KB446535">
    <property type="protein sequence ID" value="EME49995.1"/>
    <property type="molecule type" value="Genomic_DNA"/>
</dbReference>
<reference evidence="2" key="1">
    <citation type="journal article" date="2012" name="PLoS Genet.">
        <title>The genomes of the fungal plant pathogens Cladosporium fulvum and Dothistroma septosporum reveal adaptation to different hosts and lifestyles but also signatures of common ancestry.</title>
        <authorList>
            <person name="de Wit P.J.G.M."/>
            <person name="van der Burgt A."/>
            <person name="Oekmen B."/>
            <person name="Stergiopoulos I."/>
            <person name="Abd-Elsalam K.A."/>
            <person name="Aerts A.L."/>
            <person name="Bahkali A.H."/>
            <person name="Beenen H.G."/>
            <person name="Chettri P."/>
            <person name="Cox M.P."/>
            <person name="Datema E."/>
            <person name="de Vries R.P."/>
            <person name="Dhillon B."/>
            <person name="Ganley A.R."/>
            <person name="Griffiths S.A."/>
            <person name="Guo Y."/>
            <person name="Hamelin R.C."/>
            <person name="Henrissat B."/>
            <person name="Kabir M.S."/>
            <person name="Jashni M.K."/>
            <person name="Kema G."/>
            <person name="Klaubauf S."/>
            <person name="Lapidus A."/>
            <person name="Levasseur A."/>
            <person name="Lindquist E."/>
            <person name="Mehrabi R."/>
            <person name="Ohm R.A."/>
            <person name="Owen T.J."/>
            <person name="Salamov A."/>
            <person name="Schwelm A."/>
            <person name="Schijlen E."/>
            <person name="Sun H."/>
            <person name="van den Burg H.A."/>
            <person name="van Ham R.C.H.J."/>
            <person name="Zhang S."/>
            <person name="Goodwin S.B."/>
            <person name="Grigoriev I.V."/>
            <person name="Collemare J."/>
            <person name="Bradshaw R.E."/>
        </authorList>
    </citation>
    <scope>NUCLEOTIDE SEQUENCE [LARGE SCALE GENOMIC DNA]</scope>
    <source>
        <strain evidence="2">NZE10 / CBS 128990</strain>
    </source>
</reference>
<accession>N1Q4Y2</accession>
<keyword evidence="2" id="KW-1185">Reference proteome</keyword>
<gene>
    <name evidence="1" type="ORF">DOTSEDRAFT_41164</name>
</gene>
<proteinExistence type="predicted"/>
<dbReference type="HOGENOM" id="CLU_2346652_0_0_1"/>
<name>N1Q4Y2_DOTSN</name>
<reference evidence="1 2" key="2">
    <citation type="journal article" date="2012" name="PLoS Pathog.">
        <title>Diverse lifestyles and strategies of plant pathogenesis encoded in the genomes of eighteen Dothideomycetes fungi.</title>
        <authorList>
            <person name="Ohm R.A."/>
            <person name="Feau N."/>
            <person name="Henrissat B."/>
            <person name="Schoch C.L."/>
            <person name="Horwitz B.A."/>
            <person name="Barry K.W."/>
            <person name="Condon B.J."/>
            <person name="Copeland A.C."/>
            <person name="Dhillon B."/>
            <person name="Glaser F."/>
            <person name="Hesse C.N."/>
            <person name="Kosti I."/>
            <person name="LaButti K."/>
            <person name="Lindquist E.A."/>
            <person name="Lucas S."/>
            <person name="Salamov A.A."/>
            <person name="Bradshaw R.E."/>
            <person name="Ciuffetti L."/>
            <person name="Hamelin R.C."/>
            <person name="Kema G.H.J."/>
            <person name="Lawrence C."/>
            <person name="Scott J.A."/>
            <person name="Spatafora J.W."/>
            <person name="Turgeon B.G."/>
            <person name="de Wit P.J.G.M."/>
            <person name="Zhong S."/>
            <person name="Goodwin S.B."/>
            <person name="Grigoriev I.V."/>
        </authorList>
    </citation>
    <scope>NUCLEOTIDE SEQUENCE [LARGE SCALE GENOMIC DNA]</scope>
    <source>
        <strain evidence="2">NZE10 / CBS 128990</strain>
    </source>
</reference>
<evidence type="ECO:0000313" key="2">
    <source>
        <dbReference type="Proteomes" id="UP000016933"/>
    </source>
</evidence>
<evidence type="ECO:0000313" key="1">
    <source>
        <dbReference type="EMBL" id="EME49995.1"/>
    </source>
</evidence>
<protein>
    <submittedName>
        <fullName evidence="1">Uncharacterized protein</fullName>
    </submittedName>
</protein>
<sequence length="97" mass="10277">MRASGQPLLCSSRGSSLCSLTGSIGVLQQFDRNVAKADDLDSDYRIATIVACPRRRKSHPKNHLSRHDPSMAGKLVTVQANSGPCADATAIPEARGS</sequence>
<dbReference type="Proteomes" id="UP000016933">
    <property type="component" value="Unassembled WGS sequence"/>
</dbReference>
<organism evidence="1 2">
    <name type="scientific">Dothistroma septosporum (strain NZE10 / CBS 128990)</name>
    <name type="common">Red band needle blight fungus</name>
    <name type="synonym">Mycosphaerella pini</name>
    <dbReference type="NCBI Taxonomy" id="675120"/>
    <lineage>
        <taxon>Eukaryota</taxon>
        <taxon>Fungi</taxon>
        <taxon>Dikarya</taxon>
        <taxon>Ascomycota</taxon>
        <taxon>Pezizomycotina</taxon>
        <taxon>Dothideomycetes</taxon>
        <taxon>Dothideomycetidae</taxon>
        <taxon>Mycosphaerellales</taxon>
        <taxon>Mycosphaerellaceae</taxon>
        <taxon>Dothistroma</taxon>
    </lineage>
</organism>
<dbReference type="AlphaFoldDB" id="N1Q4Y2"/>